<proteinExistence type="predicted"/>
<keyword evidence="3" id="KW-1185">Reference proteome</keyword>
<dbReference type="EMBL" id="JAHDYR010000015">
    <property type="protein sequence ID" value="KAG9394523.1"/>
    <property type="molecule type" value="Genomic_DNA"/>
</dbReference>
<sequence length="314" mass="35272">MMSSSLRALPIEDKTRISNLLREYCTLRTDNEAQKSLVEEKTELCEQLTRKLQTAKEQAESDAKLAAQKLDDASQRISELEAQLAKADMASQQQLQAAAANADNQVLAVREECIRRINEINAQNQQLRSTCDRLSEQLKDSYNRATTLELENKELAERLEGYMERPRRRGHPSRIPRPLGKGDKAQSVADDRSDEDAETPPRLRHLRQRQIVDIMRNRGRFGSDDSASVSSDSEKSTSESESDYSDEEHGSSRGREEARPTVRIPSPQRELPLPESGSRVEGTQTAQHRGPWAASEASALDDFDAKVLAMLNGR</sequence>
<gene>
    <name evidence="2" type="ORF">J8273_4197</name>
</gene>
<dbReference type="AlphaFoldDB" id="A0A8J6E2C5"/>
<feature type="compositionally biased region" description="Basic and acidic residues" evidence="1">
    <location>
        <begin position="247"/>
        <end position="260"/>
    </location>
</feature>
<reference evidence="2" key="1">
    <citation type="submission" date="2021-05" db="EMBL/GenBank/DDBJ databases">
        <title>A free-living protist that lacks canonical eukaryotic 1 DNA replication and segregation systems.</title>
        <authorList>
            <person name="Salas-Leiva D.E."/>
            <person name="Tromer E.C."/>
            <person name="Curtis B.A."/>
            <person name="Jerlstrom-Hultqvist J."/>
            <person name="Kolisko M."/>
            <person name="Yi Z."/>
            <person name="Salas-Leiva J.S."/>
            <person name="Gallot-Lavallee L."/>
            <person name="Kops G.J.P.L."/>
            <person name="Archibald J.M."/>
            <person name="Simpson A.G.B."/>
            <person name="Roger A.J."/>
        </authorList>
    </citation>
    <scope>NUCLEOTIDE SEQUENCE</scope>
    <source>
        <strain evidence="2">BICM</strain>
    </source>
</reference>
<evidence type="ECO:0000313" key="3">
    <source>
        <dbReference type="Proteomes" id="UP000717585"/>
    </source>
</evidence>
<protein>
    <submittedName>
        <fullName evidence="2">Chromosome partition protein Smc</fullName>
    </submittedName>
</protein>
<comment type="caution">
    <text evidence="2">The sequence shown here is derived from an EMBL/GenBank/DDBJ whole genome shotgun (WGS) entry which is preliminary data.</text>
</comment>
<dbReference type="Proteomes" id="UP000717585">
    <property type="component" value="Unassembled WGS sequence"/>
</dbReference>
<evidence type="ECO:0000256" key="1">
    <source>
        <dbReference type="SAM" id="MobiDB-lite"/>
    </source>
</evidence>
<name>A0A8J6E2C5_9EUKA</name>
<evidence type="ECO:0000313" key="2">
    <source>
        <dbReference type="EMBL" id="KAG9394523.1"/>
    </source>
</evidence>
<organism evidence="2 3">
    <name type="scientific">Carpediemonas membranifera</name>
    <dbReference type="NCBI Taxonomy" id="201153"/>
    <lineage>
        <taxon>Eukaryota</taxon>
        <taxon>Metamonada</taxon>
        <taxon>Carpediemonas-like organisms</taxon>
        <taxon>Carpediemonas</taxon>
    </lineage>
</organism>
<accession>A0A8J6E2C5</accession>
<feature type="region of interest" description="Disordered" evidence="1">
    <location>
        <begin position="160"/>
        <end position="296"/>
    </location>
</feature>